<evidence type="ECO:0000313" key="1">
    <source>
        <dbReference type="EMBL" id="KKN22927.1"/>
    </source>
</evidence>
<comment type="caution">
    <text evidence="1">The sequence shown here is derived from an EMBL/GenBank/DDBJ whole genome shotgun (WGS) entry which is preliminary data.</text>
</comment>
<protein>
    <submittedName>
        <fullName evidence="1">Uncharacterized protein</fullName>
    </submittedName>
</protein>
<sequence length="98" mass="10887">MIVNDEHGWRWSVQNGDPAASACVRLTRLGYQKLILPRVTIMQGITNGGPTIEDLESDARAYRALEDIVDDDSRESLAAALLNRMTLYDICKALPDVL</sequence>
<name>A0A0F9PEM4_9ZZZZ</name>
<accession>A0A0F9PEM4</accession>
<reference evidence="1" key="1">
    <citation type="journal article" date="2015" name="Nature">
        <title>Complex archaea that bridge the gap between prokaryotes and eukaryotes.</title>
        <authorList>
            <person name="Spang A."/>
            <person name="Saw J.H."/>
            <person name="Jorgensen S.L."/>
            <person name="Zaremba-Niedzwiedzka K."/>
            <person name="Martijn J."/>
            <person name="Lind A.E."/>
            <person name="van Eijk R."/>
            <person name="Schleper C."/>
            <person name="Guy L."/>
            <person name="Ettema T.J."/>
        </authorList>
    </citation>
    <scope>NUCLEOTIDE SEQUENCE</scope>
</reference>
<proteinExistence type="predicted"/>
<organism evidence="1">
    <name type="scientific">marine sediment metagenome</name>
    <dbReference type="NCBI Taxonomy" id="412755"/>
    <lineage>
        <taxon>unclassified sequences</taxon>
        <taxon>metagenomes</taxon>
        <taxon>ecological metagenomes</taxon>
    </lineage>
</organism>
<dbReference type="AlphaFoldDB" id="A0A0F9PEM4"/>
<dbReference type="EMBL" id="LAZR01003017">
    <property type="protein sequence ID" value="KKN22927.1"/>
    <property type="molecule type" value="Genomic_DNA"/>
</dbReference>
<gene>
    <name evidence="1" type="ORF">LCGC14_0910020</name>
</gene>